<proteinExistence type="predicted"/>
<protein>
    <recommendedName>
        <fullName evidence="2">Yip1 domain-containing protein</fullName>
    </recommendedName>
</protein>
<organism evidence="1">
    <name type="scientific">Methylocapsa acidiphila</name>
    <dbReference type="NCBI Taxonomy" id="133552"/>
    <lineage>
        <taxon>Bacteria</taxon>
        <taxon>Pseudomonadati</taxon>
        <taxon>Pseudomonadota</taxon>
        <taxon>Alphaproteobacteria</taxon>
        <taxon>Hyphomicrobiales</taxon>
        <taxon>Beijerinckiaceae</taxon>
        <taxon>Methylocapsa</taxon>
    </lineage>
</organism>
<sequence length="205" mass="22745">MYAPLLPFGLRPAARRRPFPAFWYNPSVKMMIKLPPPVHGLLGILRSEVGPEVLPSSSFLLKLSLGLFVVSEFAVKLPTHSFFGAIGIGITAAALLALFAALVAKLLDHDERLAQTLTALAFVGAIVALINFFFRFILVLGFGFIGDELPAQELASFLLFPIFLWNVILFASIYRRAFSLGLILSFALSIAYLLILFFWIPHFFK</sequence>
<dbReference type="AlphaFoldDB" id="Q2VNL2"/>
<reference evidence="1" key="1">
    <citation type="submission" date="2005-06" db="EMBL/GenBank/DDBJ databases">
        <title>First Genome Data from Uncultured Upland Soil Cluster a Methanotrophs Provide Further Evidence for a Close Phylogenetic Relationship to Methylocapsa acidiphila B2 and High-Affinity Methanotrophy Based on pMMO.</title>
        <authorList>
            <person name="Ricke P."/>
            <person name="Kube M."/>
            <person name="Nakagawa S."/>
            <person name="Erkel C."/>
            <person name="Reinhardt R."/>
            <person name="Liesack W."/>
        </authorList>
    </citation>
    <scope>NUCLEOTIDE SEQUENCE</scope>
</reference>
<name>Q2VNL2_METAI</name>
<evidence type="ECO:0000313" key="1">
    <source>
        <dbReference type="EMBL" id="CAJ01620.1"/>
    </source>
</evidence>
<dbReference type="EMBL" id="CT005238">
    <property type="protein sequence ID" value="CAJ01620.1"/>
    <property type="molecule type" value="Genomic_DNA"/>
</dbReference>
<accession>Q2VNL2</accession>
<gene>
    <name evidence="1" type="ORF">orf64</name>
</gene>
<evidence type="ECO:0008006" key="2">
    <source>
        <dbReference type="Google" id="ProtNLM"/>
    </source>
</evidence>